<feature type="compositionally biased region" description="Polar residues" evidence="1">
    <location>
        <begin position="192"/>
        <end position="205"/>
    </location>
</feature>
<keyword evidence="3" id="KW-1185">Reference proteome</keyword>
<feature type="region of interest" description="Disordered" evidence="1">
    <location>
        <begin position="186"/>
        <end position="205"/>
    </location>
</feature>
<evidence type="ECO:0000256" key="1">
    <source>
        <dbReference type="SAM" id="MobiDB-lite"/>
    </source>
</evidence>
<dbReference type="EMBL" id="JARFPK010000001">
    <property type="protein sequence ID" value="MDF0589627.1"/>
    <property type="molecule type" value="Genomic_DNA"/>
</dbReference>
<protein>
    <submittedName>
        <fullName evidence="2">Uncharacterized protein</fullName>
    </submittedName>
</protein>
<dbReference type="Proteomes" id="UP001220010">
    <property type="component" value="Unassembled WGS sequence"/>
</dbReference>
<evidence type="ECO:0000313" key="2">
    <source>
        <dbReference type="EMBL" id="MDF0589627.1"/>
    </source>
</evidence>
<proteinExistence type="predicted"/>
<comment type="caution">
    <text evidence="2">The sequence shown here is derived from an EMBL/GenBank/DDBJ whole genome shotgun (WGS) entry which is preliminary data.</text>
</comment>
<accession>A0ABT5X4K4</accession>
<gene>
    <name evidence="2" type="ORF">P0O15_00320</name>
</gene>
<organism evidence="2 3">
    <name type="scientific">Candidatus Methanocrinis natronophilus</name>
    <dbReference type="NCBI Taxonomy" id="3033396"/>
    <lineage>
        <taxon>Archaea</taxon>
        <taxon>Methanobacteriati</taxon>
        <taxon>Methanobacteriota</taxon>
        <taxon>Stenosarchaea group</taxon>
        <taxon>Methanomicrobia</taxon>
        <taxon>Methanotrichales</taxon>
        <taxon>Methanotrichaceae</taxon>
        <taxon>Methanocrinis</taxon>
    </lineage>
</organism>
<evidence type="ECO:0000313" key="3">
    <source>
        <dbReference type="Proteomes" id="UP001220010"/>
    </source>
</evidence>
<reference evidence="2 3" key="1">
    <citation type="submission" date="2023-03" db="EMBL/GenBank/DDBJ databases">
        <title>WGS of Methanotrichaceae archaeon Mx.</title>
        <authorList>
            <person name="Sorokin D.Y."/>
            <person name="Merkel A.Y."/>
        </authorList>
    </citation>
    <scope>NUCLEOTIDE SEQUENCE [LARGE SCALE GENOMIC DNA]</scope>
    <source>
        <strain evidence="2 3">Mx</strain>
    </source>
</reference>
<sequence length="318" mass="35524">MVSIGTMIRISAALLVMLAVSAPAWATDNPAGYYIKNTQTLEQDVEGEGYAMVYQKVNTKTLQFKNYMHGSGSMDAAILLSSNQSASSTRLQDQNTLAFGASVTTRNSDISFVEQNEMTYSPMAMVYGTGWYERNPIIYNSKLKERTEAKNYDGSACSGDSLGVSMLHQIEYASAFKKDIAVKLKNEEKSSGHSSSPKDGLSSTSMRIEEEVIEGAVHVGQILTKLDSKQHGWKNPLVEIDENYHGTFRIKKEMEISTDCRGSKPREDWLSCCFGGYEGIHEDDKMWGEKEVFDSTCRDEAWGKTWEDKSKAQYCKEC</sequence>
<name>A0ABT5X4K4_9EURY</name>